<organism evidence="2 3">
    <name type="scientific">Kribbella shirazensis</name>
    <dbReference type="NCBI Taxonomy" id="1105143"/>
    <lineage>
        <taxon>Bacteria</taxon>
        <taxon>Bacillati</taxon>
        <taxon>Actinomycetota</taxon>
        <taxon>Actinomycetes</taxon>
        <taxon>Propionibacteriales</taxon>
        <taxon>Kribbellaceae</taxon>
        <taxon>Kribbella</taxon>
    </lineage>
</organism>
<dbReference type="Proteomes" id="UP000555407">
    <property type="component" value="Unassembled WGS sequence"/>
</dbReference>
<sequence length="76" mass="8315">MAAANTRRKRTSFEKKAERWNANLVALTSLMVSLIGLLRRTVQVVLIVVAVVAVFSPGLLPLVAAMSVLLLQVRRS</sequence>
<keyword evidence="1" id="KW-0812">Transmembrane</keyword>
<protein>
    <submittedName>
        <fullName evidence="2">Uncharacterized protein</fullName>
    </submittedName>
</protein>
<gene>
    <name evidence="2" type="ORF">BJY22_006538</name>
</gene>
<accession>A0A7X5VGH9</accession>
<keyword evidence="3" id="KW-1185">Reference proteome</keyword>
<evidence type="ECO:0000313" key="2">
    <source>
        <dbReference type="EMBL" id="NIK60821.1"/>
    </source>
</evidence>
<evidence type="ECO:0000256" key="1">
    <source>
        <dbReference type="SAM" id="Phobius"/>
    </source>
</evidence>
<dbReference type="AlphaFoldDB" id="A0A7X5VGH9"/>
<keyword evidence="1" id="KW-1133">Transmembrane helix</keyword>
<dbReference type="RefSeq" id="WP_167214584.1">
    <property type="nucleotide sequence ID" value="NZ_JAASRO010000001.1"/>
</dbReference>
<name>A0A7X5VGH9_9ACTN</name>
<dbReference type="EMBL" id="JAASRO010000001">
    <property type="protein sequence ID" value="NIK60821.1"/>
    <property type="molecule type" value="Genomic_DNA"/>
</dbReference>
<feature type="transmembrane region" description="Helical" evidence="1">
    <location>
        <begin position="44"/>
        <end position="71"/>
    </location>
</feature>
<reference evidence="2 3" key="1">
    <citation type="submission" date="2020-03" db="EMBL/GenBank/DDBJ databases">
        <title>Sequencing the genomes of 1000 actinobacteria strains.</title>
        <authorList>
            <person name="Klenk H.-P."/>
        </authorList>
    </citation>
    <scope>NUCLEOTIDE SEQUENCE [LARGE SCALE GENOMIC DNA]</scope>
    <source>
        <strain evidence="2 3">DSM 45490</strain>
    </source>
</reference>
<comment type="caution">
    <text evidence="2">The sequence shown here is derived from an EMBL/GenBank/DDBJ whole genome shotgun (WGS) entry which is preliminary data.</text>
</comment>
<evidence type="ECO:0000313" key="3">
    <source>
        <dbReference type="Proteomes" id="UP000555407"/>
    </source>
</evidence>
<proteinExistence type="predicted"/>
<keyword evidence="1" id="KW-0472">Membrane</keyword>
<feature type="transmembrane region" description="Helical" evidence="1">
    <location>
        <begin position="20"/>
        <end position="38"/>
    </location>
</feature>